<dbReference type="Pfam" id="PF02793">
    <property type="entry name" value="HRM"/>
    <property type="match status" value="1"/>
</dbReference>
<feature type="transmembrane region" description="Helical" evidence="17">
    <location>
        <begin position="1168"/>
        <end position="1191"/>
    </location>
</feature>
<keyword evidence="8" id="KW-0297">G-protein coupled receptor</keyword>
<feature type="transmembrane region" description="Helical" evidence="17">
    <location>
        <begin position="1024"/>
        <end position="1047"/>
    </location>
</feature>
<evidence type="ECO:0000259" key="20">
    <source>
        <dbReference type="PROSITE" id="PS50221"/>
    </source>
</evidence>
<keyword evidence="5" id="KW-0732">Signal</keyword>
<evidence type="ECO:0000256" key="9">
    <source>
        <dbReference type="ARBA" id="ARBA00023136"/>
    </source>
</evidence>
<evidence type="ECO:0000256" key="8">
    <source>
        <dbReference type="ARBA" id="ARBA00023040"/>
    </source>
</evidence>
<keyword evidence="3" id="KW-1003">Cell membrane</keyword>
<dbReference type="InterPro" id="IPR046338">
    <property type="entry name" value="GAIN_dom_sf"/>
</dbReference>
<evidence type="ECO:0000259" key="22">
    <source>
        <dbReference type="PROSITE" id="PS50261"/>
    </source>
</evidence>
<dbReference type="InterPro" id="IPR017981">
    <property type="entry name" value="GPCR_2-like_7TM"/>
</dbReference>
<evidence type="ECO:0000256" key="7">
    <source>
        <dbReference type="ARBA" id="ARBA00022989"/>
    </source>
</evidence>
<dbReference type="GO" id="GO:0048513">
    <property type="term" value="P:animal organ development"/>
    <property type="evidence" value="ECO:0007669"/>
    <property type="project" value="UniProtKB-ARBA"/>
</dbReference>
<keyword evidence="14 15" id="KW-0424">Laminin EGF-like domain</keyword>
<dbReference type="GO" id="GO:0048731">
    <property type="term" value="P:system development"/>
    <property type="evidence" value="ECO:0007669"/>
    <property type="project" value="UniProtKB-ARBA"/>
</dbReference>
<dbReference type="Proteomes" id="UP000792457">
    <property type="component" value="Unassembled WGS sequence"/>
</dbReference>
<sequence>MKFGFNKEWLGENWPKAGSGPGARIDDGEWHRIEAKWMPGEVWLSLDYGRREWTAPVTAKIQGLFVGRILVGSPYSSSSNNTADFYLNNETIPENTPLIGCIQDIRVGTSKTFLQAPSIKEHVTDGCTSVDTCSATSSPSKAVGDSPCSAISHSKCISLWESYKCQCDQVMLLTMEHFLDALIRTPSVHQILVKMELHAGMFGDHLSVLVWKAGVEKTAVKGMLVQDALKSVMLTHVKMKHSVFPMLHYQGDIIANANRKSTQGTIVRLKLISPALLVGGDILYVDLVTVIQKKATIQTVIRQLGNVTVSMMLLKFDEIPFNMCTCLKYTICTCESCRFIFQENHFQQEGSDRCYDCSCYPTGSFGSKCDPVTGQCKCRMGVIGRRCDACPNPYAEVTLRGCEVVYDGCPQSPSPPGIWWQRTSFGNTSYRACPSGSKGRTSRTCDRDLGWLSPDLFNCTSDSFLDLRKVLGQLERGELQINTFVAVKVGSDLNLASNTSSGGVGQDPSGKEDEGVNNRLYGADVLVASQLLQALLRHESVQLGLNLTHSQDKDYVQNIVETASRVLDPSYSEEWNRIESLTEETAEELVLALDTYVATLTKSQEDTYTDPFEIVTPNIVLGLDVVTSESLFGYESGKGVLPGADEEGSGVLKGSVDDILSKGRPGERVVLPDTFLEPSIGGLWLDETEGDVALTNEASFLDENGAVATKEGAEEASPVVAFPKYNNYLQDRDRFDPYSKILVPLHLLGIKPLKEGELSTKQTFSRRRAVFGYAEYRSAGDLLPLRFDPTVSRRWGVDLRVASPVISVAILAPPTAKSKDLSKSDDKIVASSLQAGQSSEDSGLLLRERRRLNHPVRFRIWLPEIPMSPRSNPQCVHWSKARGFGEWSRTGCLTHVPSFDSPANGPFLVNCTCNHLSTFAVLIDVVDMEFIPEPSLPEELVTWVGFCLALPMLLATLAALSLIGSSGGGGGGGGAVVSGQTNSNTIHLHLVLCVLLADLVYLIALKARKGLVEREFPCKLVAIALHYLWLSAFSWVLVDALHLYRMLTEVRDVNHGRMRFYSTLGYGLPAIIVGLTVGVRADQYGNFYFCWLSIYESVVWSLVGPVCAMVLVTVLVLLMAIRAAFTLKDHIMDFGNLRTLLWLGVASLPLLGAEWALAVLTASERATALPYLLSLSVLVQASFCLAGYCSANARVRSQLRLVVAHCLGKKSPLLLDSTNGDSSVGRPPASRSALAYHSGTGVTSTFDGPRRNIGISTSSTTSRSTTKTGSSPYRSDTHLRHTSTSTSNYNSTSDMPSSSLSRYGMQDGGGARRRV</sequence>
<feature type="domain" description="Laminin G" evidence="18">
    <location>
        <begin position="1"/>
        <end position="127"/>
    </location>
</feature>
<dbReference type="GO" id="GO:0007166">
    <property type="term" value="P:cell surface receptor signaling pathway"/>
    <property type="evidence" value="ECO:0007669"/>
    <property type="project" value="InterPro"/>
</dbReference>
<keyword evidence="24" id="KW-1185">Reference proteome</keyword>
<evidence type="ECO:0000259" key="21">
    <source>
        <dbReference type="PROSITE" id="PS50227"/>
    </source>
</evidence>
<dbReference type="PROSITE" id="PS50261">
    <property type="entry name" value="G_PROTEIN_RECEP_F2_4"/>
    <property type="match status" value="1"/>
</dbReference>
<keyword evidence="7 17" id="KW-1133">Transmembrane helix</keyword>
<feature type="compositionally biased region" description="Low complexity" evidence="16">
    <location>
        <begin position="1282"/>
        <end position="1293"/>
    </location>
</feature>
<evidence type="ECO:0000256" key="11">
    <source>
        <dbReference type="ARBA" id="ARBA00023170"/>
    </source>
</evidence>
<feature type="disulfide bond" evidence="15">
    <location>
        <begin position="378"/>
        <end position="387"/>
    </location>
</feature>
<feature type="transmembrane region" description="Helical" evidence="17">
    <location>
        <begin position="985"/>
        <end position="1004"/>
    </location>
</feature>
<dbReference type="Gene3D" id="2.60.220.50">
    <property type="match status" value="1"/>
</dbReference>
<dbReference type="GO" id="GO:0007155">
    <property type="term" value="P:cell adhesion"/>
    <property type="evidence" value="ECO:0007669"/>
    <property type="project" value="UniProtKB-ARBA"/>
</dbReference>
<evidence type="ECO:0000256" key="13">
    <source>
        <dbReference type="ARBA" id="ARBA00023224"/>
    </source>
</evidence>
<feature type="domain" description="G-protein coupled receptors family 2 profile 1" evidence="21">
    <location>
        <begin position="389"/>
        <end position="463"/>
    </location>
</feature>
<dbReference type="Gene3D" id="2.170.300.10">
    <property type="entry name" value="Tie2 ligand-binding domain superfamily"/>
    <property type="match status" value="1"/>
</dbReference>
<dbReference type="InterPro" id="IPR013320">
    <property type="entry name" value="ConA-like_dom_sf"/>
</dbReference>
<evidence type="ECO:0000256" key="6">
    <source>
        <dbReference type="ARBA" id="ARBA00022737"/>
    </source>
</evidence>
<feature type="domain" description="G-protein coupled receptors family 2 profile 2" evidence="22">
    <location>
        <begin position="938"/>
        <end position="1192"/>
    </location>
</feature>
<dbReference type="SUPFAM" id="SSF49899">
    <property type="entry name" value="Concanavalin A-like lectins/glucanases"/>
    <property type="match status" value="1"/>
</dbReference>
<comment type="subcellular location">
    <subcellularLocation>
        <location evidence="1">Cell membrane</location>
        <topology evidence="1">Multi-pass membrane protein</topology>
    </subcellularLocation>
</comment>
<dbReference type="Pfam" id="PF00053">
    <property type="entry name" value="EGF_laminin"/>
    <property type="match status" value="1"/>
</dbReference>
<dbReference type="Pfam" id="PF00002">
    <property type="entry name" value="7tm_2"/>
    <property type="match status" value="1"/>
</dbReference>
<evidence type="ECO:0000256" key="14">
    <source>
        <dbReference type="ARBA" id="ARBA00023292"/>
    </source>
</evidence>
<dbReference type="SMART" id="SM00303">
    <property type="entry name" value="GPS"/>
    <property type="match status" value="1"/>
</dbReference>
<dbReference type="InterPro" id="IPR000832">
    <property type="entry name" value="GPCR_2_secretin-like"/>
</dbReference>
<dbReference type="InterPro" id="IPR032471">
    <property type="entry name" value="AGRL2-4_GAIN_subdom_A"/>
</dbReference>
<feature type="compositionally biased region" description="Low complexity" evidence="16">
    <location>
        <begin position="1256"/>
        <end position="1271"/>
    </location>
</feature>
<keyword evidence="4 17" id="KW-0812">Transmembrane</keyword>
<feature type="domain" description="Laminin EGF-like" evidence="19">
    <location>
        <begin position="357"/>
        <end position="404"/>
    </location>
</feature>
<dbReference type="Gene3D" id="4.10.1240.10">
    <property type="entry name" value="GPCR, family 2, extracellular hormone receptor domain"/>
    <property type="match status" value="1"/>
</dbReference>
<dbReference type="EMBL" id="KZ308322">
    <property type="protein sequence ID" value="KAG8227385.1"/>
    <property type="molecule type" value="Genomic_DNA"/>
</dbReference>
<dbReference type="InterPro" id="IPR002049">
    <property type="entry name" value="LE_dom"/>
</dbReference>
<keyword evidence="12" id="KW-0325">Glycoprotein</keyword>
<dbReference type="Pfam" id="PF16489">
    <property type="entry name" value="GAIN"/>
    <property type="match status" value="1"/>
</dbReference>
<evidence type="ECO:0000256" key="15">
    <source>
        <dbReference type="PROSITE-ProRule" id="PRU00460"/>
    </source>
</evidence>
<dbReference type="OrthoDB" id="26203at2759"/>
<dbReference type="SUPFAM" id="SSF57196">
    <property type="entry name" value="EGF/Laminin"/>
    <property type="match status" value="1"/>
</dbReference>
<feature type="non-terminal residue" evidence="23">
    <location>
        <position position="1"/>
    </location>
</feature>
<dbReference type="GO" id="GO:0009888">
    <property type="term" value="P:tissue development"/>
    <property type="evidence" value="ECO:0007669"/>
    <property type="project" value="UniProtKB-ARBA"/>
</dbReference>
<feature type="region of interest" description="Disordered" evidence="16">
    <location>
        <begin position="1241"/>
        <end position="1315"/>
    </location>
</feature>
<dbReference type="CDD" id="cd00055">
    <property type="entry name" value="EGF_Lam"/>
    <property type="match status" value="1"/>
</dbReference>
<evidence type="ECO:0000256" key="10">
    <source>
        <dbReference type="ARBA" id="ARBA00023157"/>
    </source>
</evidence>
<keyword evidence="13" id="KW-0807">Transducer</keyword>
<dbReference type="GO" id="GO:0030054">
    <property type="term" value="C:cell junction"/>
    <property type="evidence" value="ECO:0007669"/>
    <property type="project" value="UniProtKB-ARBA"/>
</dbReference>
<reference evidence="23" key="2">
    <citation type="submission" date="2017-10" db="EMBL/GenBank/DDBJ databases">
        <title>Ladona fulva Genome sequencing and assembly.</title>
        <authorList>
            <person name="Murali S."/>
            <person name="Richards S."/>
            <person name="Bandaranaike D."/>
            <person name="Bellair M."/>
            <person name="Blankenburg K."/>
            <person name="Chao H."/>
            <person name="Dinh H."/>
            <person name="Doddapaneni H."/>
            <person name="Dugan-Rocha S."/>
            <person name="Elkadiri S."/>
            <person name="Gnanaolivu R."/>
            <person name="Hernandez B."/>
            <person name="Skinner E."/>
            <person name="Javaid M."/>
            <person name="Lee S."/>
            <person name="Li M."/>
            <person name="Ming W."/>
            <person name="Munidasa M."/>
            <person name="Muniz J."/>
            <person name="Nguyen L."/>
            <person name="Hughes D."/>
            <person name="Osuji N."/>
            <person name="Pu L.-L."/>
            <person name="Puazo M."/>
            <person name="Qu C."/>
            <person name="Quiroz J."/>
            <person name="Raj R."/>
            <person name="Weissenberger G."/>
            <person name="Xin Y."/>
            <person name="Zou X."/>
            <person name="Han Y."/>
            <person name="Worley K."/>
            <person name="Muzny D."/>
            <person name="Gibbs R."/>
        </authorList>
    </citation>
    <scope>NUCLEOTIDE SEQUENCE</scope>
    <source>
        <strain evidence="23">Sampled in the wild</strain>
    </source>
</reference>
<dbReference type="InterPro" id="IPR036445">
    <property type="entry name" value="GPCR_2_extracell_dom_sf"/>
</dbReference>
<dbReference type="PROSITE" id="PS50221">
    <property type="entry name" value="GAIN_B"/>
    <property type="match status" value="1"/>
</dbReference>
<dbReference type="GO" id="GO:0004930">
    <property type="term" value="F:G protein-coupled receptor activity"/>
    <property type="evidence" value="ECO:0007669"/>
    <property type="project" value="UniProtKB-KW"/>
</dbReference>
<name>A0A8K0K4Z8_LADFU</name>
<dbReference type="PROSITE" id="PS01248">
    <property type="entry name" value="EGF_LAM_1"/>
    <property type="match status" value="1"/>
</dbReference>
<dbReference type="SMART" id="SM00008">
    <property type="entry name" value="HormR"/>
    <property type="match status" value="1"/>
</dbReference>
<feature type="domain" description="GAIN-B" evidence="20">
    <location>
        <begin position="737"/>
        <end position="929"/>
    </location>
</feature>
<feature type="transmembrane region" description="Helical" evidence="17">
    <location>
        <begin position="1099"/>
        <end position="1120"/>
    </location>
</feature>
<comment type="caution">
    <text evidence="15">Lacks conserved residue(s) required for the propagation of feature annotation.</text>
</comment>
<dbReference type="PRINTS" id="PR00249">
    <property type="entry name" value="GPCRSECRETIN"/>
</dbReference>
<dbReference type="GO" id="GO:0048468">
    <property type="term" value="P:cell development"/>
    <property type="evidence" value="ECO:0007669"/>
    <property type="project" value="UniProtKB-ARBA"/>
</dbReference>
<dbReference type="GO" id="GO:0005886">
    <property type="term" value="C:plasma membrane"/>
    <property type="evidence" value="ECO:0007669"/>
    <property type="project" value="UniProtKB-SubCell"/>
</dbReference>
<evidence type="ECO:0000256" key="4">
    <source>
        <dbReference type="ARBA" id="ARBA00022692"/>
    </source>
</evidence>
<evidence type="ECO:0000313" key="24">
    <source>
        <dbReference type="Proteomes" id="UP000792457"/>
    </source>
</evidence>
<dbReference type="FunFam" id="4.10.1240.10:FF:000021">
    <property type="entry name" value="Cadherin EGF LAG seven-pass G-type receptor"/>
    <property type="match status" value="1"/>
</dbReference>
<comment type="caution">
    <text evidence="23">The sequence shown here is derived from an EMBL/GenBank/DDBJ whole genome shotgun (WGS) entry which is preliminary data.</text>
</comment>
<evidence type="ECO:0000256" key="17">
    <source>
        <dbReference type="SAM" id="Phobius"/>
    </source>
</evidence>
<protein>
    <submittedName>
        <fullName evidence="23">Uncharacterized protein</fullName>
    </submittedName>
</protein>
<dbReference type="Pfam" id="PF02210">
    <property type="entry name" value="Laminin_G_2"/>
    <property type="match status" value="1"/>
</dbReference>
<accession>A0A8K0K4Z8</accession>
<feature type="disulfide bond" evidence="15">
    <location>
        <begin position="359"/>
        <end position="376"/>
    </location>
</feature>
<dbReference type="InterPro" id="IPR001879">
    <property type="entry name" value="GPCR_2_extracellular_dom"/>
</dbReference>
<evidence type="ECO:0000256" key="2">
    <source>
        <dbReference type="ARBA" id="ARBA00022473"/>
    </source>
</evidence>
<dbReference type="InterPro" id="IPR057244">
    <property type="entry name" value="GAIN_B"/>
</dbReference>
<dbReference type="PROSITE" id="PS50025">
    <property type="entry name" value="LAM_G_DOMAIN"/>
    <property type="match status" value="1"/>
</dbReference>
<reference evidence="23" key="1">
    <citation type="submission" date="2013-04" db="EMBL/GenBank/DDBJ databases">
        <authorList>
            <person name="Qu J."/>
            <person name="Murali S.C."/>
            <person name="Bandaranaike D."/>
            <person name="Bellair M."/>
            <person name="Blankenburg K."/>
            <person name="Chao H."/>
            <person name="Dinh H."/>
            <person name="Doddapaneni H."/>
            <person name="Downs B."/>
            <person name="Dugan-Rocha S."/>
            <person name="Elkadiri S."/>
            <person name="Gnanaolivu R.D."/>
            <person name="Hernandez B."/>
            <person name="Javaid M."/>
            <person name="Jayaseelan J.C."/>
            <person name="Lee S."/>
            <person name="Li M."/>
            <person name="Ming W."/>
            <person name="Munidasa M."/>
            <person name="Muniz J."/>
            <person name="Nguyen L."/>
            <person name="Ongeri F."/>
            <person name="Osuji N."/>
            <person name="Pu L.-L."/>
            <person name="Puazo M."/>
            <person name="Qu C."/>
            <person name="Quiroz J."/>
            <person name="Raj R."/>
            <person name="Weissenberger G."/>
            <person name="Xin Y."/>
            <person name="Zou X."/>
            <person name="Han Y."/>
            <person name="Richards S."/>
            <person name="Worley K."/>
            <person name="Muzny D."/>
            <person name="Gibbs R."/>
        </authorList>
    </citation>
    <scope>NUCLEOTIDE SEQUENCE</scope>
    <source>
        <strain evidence="23">Sampled in the wild</strain>
    </source>
</reference>
<dbReference type="SMART" id="SM00180">
    <property type="entry name" value="EGF_Lam"/>
    <property type="match status" value="1"/>
</dbReference>
<evidence type="ECO:0000256" key="12">
    <source>
        <dbReference type="ARBA" id="ARBA00023180"/>
    </source>
</evidence>
<evidence type="ECO:0000256" key="1">
    <source>
        <dbReference type="ARBA" id="ARBA00004651"/>
    </source>
</evidence>
<dbReference type="FunFam" id="1.20.1070.10:FF:000202">
    <property type="entry name" value="Cadherin EGF LAG seven-pass G-type receptor"/>
    <property type="match status" value="1"/>
</dbReference>
<evidence type="ECO:0000313" key="23">
    <source>
        <dbReference type="EMBL" id="KAG8227385.1"/>
    </source>
</evidence>
<feature type="transmembrane region" description="Helical" evidence="17">
    <location>
        <begin position="1140"/>
        <end position="1162"/>
    </location>
</feature>
<proteinExistence type="predicted"/>
<keyword evidence="11" id="KW-0675">Receptor</keyword>
<dbReference type="FunFam" id="2.10.25.10:FF:000011">
    <property type="entry name" value="Cadherin EGF LAG seven-pass G-type receptor"/>
    <property type="match status" value="1"/>
</dbReference>
<gene>
    <name evidence="23" type="ORF">J437_LFUL000393</name>
</gene>
<keyword evidence="6" id="KW-0677">Repeat</keyword>
<keyword evidence="9 17" id="KW-0472">Membrane</keyword>
<dbReference type="InterPro" id="IPR000203">
    <property type="entry name" value="GPS"/>
</dbReference>
<feature type="disulfide bond" evidence="15">
    <location>
        <begin position="357"/>
        <end position="369"/>
    </location>
</feature>
<organism evidence="23 24">
    <name type="scientific">Ladona fulva</name>
    <name type="common">Scarce chaser dragonfly</name>
    <name type="synonym">Libellula fulva</name>
    <dbReference type="NCBI Taxonomy" id="123851"/>
    <lineage>
        <taxon>Eukaryota</taxon>
        <taxon>Metazoa</taxon>
        <taxon>Ecdysozoa</taxon>
        <taxon>Arthropoda</taxon>
        <taxon>Hexapoda</taxon>
        <taxon>Insecta</taxon>
        <taxon>Pterygota</taxon>
        <taxon>Palaeoptera</taxon>
        <taxon>Odonata</taxon>
        <taxon>Epiprocta</taxon>
        <taxon>Anisoptera</taxon>
        <taxon>Libelluloidea</taxon>
        <taxon>Libellulidae</taxon>
        <taxon>Ladona</taxon>
    </lineage>
</organism>
<dbReference type="PROSITE" id="PS50027">
    <property type="entry name" value="EGF_LAM_2"/>
    <property type="match status" value="1"/>
</dbReference>
<dbReference type="InterPro" id="IPR001791">
    <property type="entry name" value="Laminin_G"/>
</dbReference>
<evidence type="ECO:0000256" key="3">
    <source>
        <dbReference type="ARBA" id="ARBA00022475"/>
    </source>
</evidence>
<keyword evidence="2" id="KW-0217">Developmental protein</keyword>
<dbReference type="PANTHER" id="PTHR12011:SF347">
    <property type="entry name" value="FI21270P1-RELATED"/>
    <property type="match status" value="1"/>
</dbReference>
<dbReference type="PANTHER" id="PTHR12011">
    <property type="entry name" value="ADHESION G-PROTEIN COUPLED RECEPTOR"/>
    <property type="match status" value="1"/>
</dbReference>
<evidence type="ECO:0000259" key="19">
    <source>
        <dbReference type="PROSITE" id="PS50027"/>
    </source>
</evidence>
<dbReference type="Gene3D" id="2.60.120.200">
    <property type="match status" value="1"/>
</dbReference>
<evidence type="ECO:0000256" key="16">
    <source>
        <dbReference type="SAM" id="MobiDB-lite"/>
    </source>
</evidence>
<keyword evidence="10 15" id="KW-1015">Disulfide bond</keyword>
<dbReference type="Gene3D" id="1.20.1070.10">
    <property type="entry name" value="Rhodopsin 7-helix transmembrane proteins"/>
    <property type="match status" value="1"/>
</dbReference>
<evidence type="ECO:0000259" key="18">
    <source>
        <dbReference type="PROSITE" id="PS50025"/>
    </source>
</evidence>
<evidence type="ECO:0000256" key="5">
    <source>
        <dbReference type="ARBA" id="ARBA00022729"/>
    </source>
</evidence>
<feature type="transmembrane region" description="Helical" evidence="17">
    <location>
        <begin position="1059"/>
        <end position="1079"/>
    </location>
</feature>
<dbReference type="Pfam" id="PF01825">
    <property type="entry name" value="GPS"/>
    <property type="match status" value="1"/>
</dbReference>
<dbReference type="PROSITE" id="PS50227">
    <property type="entry name" value="G_PROTEIN_RECEP_F2_3"/>
    <property type="match status" value="1"/>
</dbReference>